<evidence type="ECO:0000256" key="7">
    <source>
        <dbReference type="ARBA" id="ARBA00023315"/>
    </source>
</evidence>
<dbReference type="GO" id="GO:0042158">
    <property type="term" value="P:lipoprotein biosynthetic process"/>
    <property type="evidence" value="ECO:0007669"/>
    <property type="project" value="InterPro"/>
</dbReference>
<gene>
    <name evidence="10" type="ORF">MNBD_GAMMA21-3021</name>
</gene>
<evidence type="ECO:0000256" key="5">
    <source>
        <dbReference type="ARBA" id="ARBA00022989"/>
    </source>
</evidence>
<keyword evidence="3 10" id="KW-0808">Transferase</keyword>
<keyword evidence="7 10" id="KW-0012">Acyltransferase</keyword>
<keyword evidence="2" id="KW-1003">Cell membrane</keyword>
<dbReference type="NCBIfam" id="TIGR00546">
    <property type="entry name" value="lnt"/>
    <property type="match status" value="1"/>
</dbReference>
<reference evidence="10" key="1">
    <citation type="submission" date="2018-06" db="EMBL/GenBank/DDBJ databases">
        <authorList>
            <person name="Zhirakovskaya E."/>
        </authorList>
    </citation>
    <scope>NUCLEOTIDE SEQUENCE</scope>
</reference>
<accession>A0A3B0ZSM0</accession>
<dbReference type="PANTHER" id="PTHR38686:SF1">
    <property type="entry name" value="APOLIPOPROTEIN N-ACYLTRANSFERASE"/>
    <property type="match status" value="1"/>
</dbReference>
<feature type="transmembrane region" description="Helical" evidence="8">
    <location>
        <begin position="55"/>
        <end position="72"/>
    </location>
</feature>
<feature type="transmembrane region" description="Helical" evidence="8">
    <location>
        <begin position="472"/>
        <end position="493"/>
    </location>
</feature>
<evidence type="ECO:0000256" key="1">
    <source>
        <dbReference type="ARBA" id="ARBA00004651"/>
    </source>
</evidence>
<dbReference type="InterPro" id="IPR004563">
    <property type="entry name" value="Apolipo_AcylTrfase"/>
</dbReference>
<evidence type="ECO:0000256" key="2">
    <source>
        <dbReference type="ARBA" id="ARBA00022475"/>
    </source>
</evidence>
<dbReference type="GO" id="GO:0016410">
    <property type="term" value="F:N-acyltransferase activity"/>
    <property type="evidence" value="ECO:0007669"/>
    <property type="project" value="InterPro"/>
</dbReference>
<proteinExistence type="inferred from homology"/>
<name>A0A3B0ZSM0_9ZZZZ</name>
<keyword evidence="5 8" id="KW-1133">Transmembrane helix</keyword>
<dbReference type="PROSITE" id="PS50263">
    <property type="entry name" value="CN_HYDROLASE"/>
    <property type="match status" value="1"/>
</dbReference>
<feature type="domain" description="CN hydrolase" evidence="9">
    <location>
        <begin position="224"/>
        <end position="462"/>
    </location>
</feature>
<feature type="transmembrane region" description="Helical" evidence="8">
    <location>
        <begin position="153"/>
        <end position="175"/>
    </location>
</feature>
<evidence type="ECO:0000256" key="8">
    <source>
        <dbReference type="SAM" id="Phobius"/>
    </source>
</evidence>
<dbReference type="Pfam" id="PF20154">
    <property type="entry name" value="LNT_N"/>
    <property type="match status" value="1"/>
</dbReference>
<feature type="transmembrane region" description="Helical" evidence="8">
    <location>
        <begin position="187"/>
        <end position="206"/>
    </location>
</feature>
<dbReference type="Gene3D" id="3.60.110.10">
    <property type="entry name" value="Carbon-nitrogen hydrolase"/>
    <property type="match status" value="1"/>
</dbReference>
<dbReference type="CDD" id="cd07571">
    <property type="entry name" value="ALP_N-acyl_transferase"/>
    <property type="match status" value="1"/>
</dbReference>
<keyword evidence="4 8" id="KW-0812">Transmembrane</keyword>
<evidence type="ECO:0000313" key="10">
    <source>
        <dbReference type="EMBL" id="VAW94691.1"/>
    </source>
</evidence>
<dbReference type="Pfam" id="PF00795">
    <property type="entry name" value="CN_hydrolase"/>
    <property type="match status" value="1"/>
</dbReference>
<dbReference type="EMBL" id="UOFR01000029">
    <property type="protein sequence ID" value="VAW94691.1"/>
    <property type="molecule type" value="Genomic_DNA"/>
</dbReference>
<comment type="subcellular location">
    <subcellularLocation>
        <location evidence="1">Cell membrane</location>
        <topology evidence="1">Multi-pass membrane protein</topology>
    </subcellularLocation>
</comment>
<dbReference type="InterPro" id="IPR045378">
    <property type="entry name" value="LNT_N"/>
</dbReference>
<organism evidence="10">
    <name type="scientific">hydrothermal vent metagenome</name>
    <dbReference type="NCBI Taxonomy" id="652676"/>
    <lineage>
        <taxon>unclassified sequences</taxon>
        <taxon>metagenomes</taxon>
        <taxon>ecological metagenomes</taxon>
    </lineage>
</organism>
<dbReference type="PANTHER" id="PTHR38686">
    <property type="entry name" value="APOLIPOPROTEIN N-ACYLTRANSFERASE"/>
    <property type="match status" value="1"/>
</dbReference>
<evidence type="ECO:0000256" key="3">
    <source>
        <dbReference type="ARBA" id="ARBA00022679"/>
    </source>
</evidence>
<dbReference type="HAMAP" id="MF_01148">
    <property type="entry name" value="Lnt"/>
    <property type="match status" value="1"/>
</dbReference>
<dbReference type="AlphaFoldDB" id="A0A3B0ZSM0"/>
<keyword evidence="10" id="KW-0449">Lipoprotein</keyword>
<dbReference type="GO" id="GO:0005886">
    <property type="term" value="C:plasma membrane"/>
    <property type="evidence" value="ECO:0007669"/>
    <property type="project" value="UniProtKB-SubCell"/>
</dbReference>
<feature type="transmembrane region" description="Helical" evidence="8">
    <location>
        <begin position="114"/>
        <end position="133"/>
    </location>
</feature>
<feature type="transmembrane region" description="Helical" evidence="8">
    <location>
        <begin position="84"/>
        <end position="102"/>
    </location>
</feature>
<evidence type="ECO:0000259" key="9">
    <source>
        <dbReference type="PROSITE" id="PS50263"/>
    </source>
</evidence>
<dbReference type="InterPro" id="IPR003010">
    <property type="entry name" value="C-N_Hydrolase"/>
</dbReference>
<feature type="transmembrane region" description="Helical" evidence="8">
    <location>
        <begin position="12"/>
        <end position="43"/>
    </location>
</feature>
<evidence type="ECO:0000256" key="6">
    <source>
        <dbReference type="ARBA" id="ARBA00023136"/>
    </source>
</evidence>
<dbReference type="InterPro" id="IPR036526">
    <property type="entry name" value="C-N_Hydrolase_sf"/>
</dbReference>
<protein>
    <submittedName>
        <fullName evidence="10">Apolipoprotein N-acyltransferase / Copper homeostasis protein CutE</fullName>
    </submittedName>
</protein>
<evidence type="ECO:0000256" key="4">
    <source>
        <dbReference type="ARBA" id="ARBA00022692"/>
    </source>
</evidence>
<sequence length="498" mass="55684">MDKSHYGFDVFALVLGMLLPLAFAPLNIYPLSIIIPSLLFWIIYDSPKKLAFRRGYLFGFGLFAVGASWIYIAISDFGFTSSPVAFLLTLTFVAFLGLFPALQSLLGVVLARGLSFGAAAFVFALCWLLFEWIRGWFMTGFPWLNLGYSHINTPLIGFAPVLGVYGLSLISLFISASLCSLWPVKKIVTPLAAGVVLGLFVTGWSLTSFQWTEKTGEPIKVAIVQASLPQITKWDPEQIRHRMDVYAQMSEPLWGKYEIIMWPENAMTILWQDAPLLYKDKLQDRAVETNTALVIGVPYGDVDTKYYSSIIVLGTKPAVYHKRHLVPFGEYVPLPEFAKKLAGFFQLPMSGFSRGDKVQDGLEVAGQKMAPSICYEDAFGEELIDFLPEATVLINGSNNAWYGKSWAAHQHLQIARMRAIETQRQSIRSTTTGISALIDEYGQLMQSTNLHEQTILTGTVQPRQGATPYVRWGNWPVLIFMLIVLLALLVRVVQLRAR</sequence>
<keyword evidence="6 8" id="KW-0472">Membrane</keyword>
<dbReference type="SUPFAM" id="SSF56317">
    <property type="entry name" value="Carbon-nitrogen hydrolase"/>
    <property type="match status" value="1"/>
</dbReference>